<dbReference type="RefSeq" id="WP_052472751.1">
    <property type="nucleotide sequence ID" value="NZ_CP010817.1"/>
</dbReference>
<evidence type="ECO:0000313" key="2">
    <source>
        <dbReference type="Proteomes" id="UP000183496"/>
    </source>
</evidence>
<sequence length="187" mass="22544">MKAIKIPLESHLWTKRGIKCPYKIIKEMFSSYSLESYKTFLNEYSYYVLEIKKRYKGTAGDMVYRFFILHSMFRACYTIFKKPKGFEKRKLTVPKTDNFNDFYLGSLTLEEYLNPYMTFKNIFTMVSLEDLDYFSSDYIQDALKEKQIFEVYYQIPPIYLYKLLDACWLIHKRGYLKDSEELLSTTK</sequence>
<organism evidence="1 2">
    <name type="scientific">Myroides profundi</name>
    <dbReference type="NCBI Taxonomy" id="480520"/>
    <lineage>
        <taxon>Bacteria</taxon>
        <taxon>Pseudomonadati</taxon>
        <taxon>Bacteroidota</taxon>
        <taxon>Flavobacteriia</taxon>
        <taxon>Flavobacteriales</taxon>
        <taxon>Flavobacteriaceae</taxon>
        <taxon>Myroides</taxon>
    </lineage>
</organism>
<keyword evidence="2" id="KW-1185">Reference proteome</keyword>
<dbReference type="KEGG" id="mpw:MPR_2687"/>
<dbReference type="EMBL" id="FOFY01000005">
    <property type="protein sequence ID" value="SEQ73106.1"/>
    <property type="molecule type" value="Genomic_DNA"/>
</dbReference>
<evidence type="ECO:0000313" key="1">
    <source>
        <dbReference type="EMBL" id="SEQ73106.1"/>
    </source>
</evidence>
<reference evidence="1 2" key="1">
    <citation type="submission" date="2016-10" db="EMBL/GenBank/DDBJ databases">
        <authorList>
            <person name="Varghese N."/>
            <person name="Submissions S."/>
        </authorList>
    </citation>
    <scope>NUCLEOTIDE SEQUENCE [LARGE SCALE GENOMIC DNA]</scope>
    <source>
        <strain evidence="2">DSM 19823 / KCTC 23066 / CCTCC M 208030 / D25</strain>
    </source>
</reference>
<protein>
    <submittedName>
        <fullName evidence="1">Uncharacterized protein</fullName>
    </submittedName>
</protein>
<dbReference type="Proteomes" id="UP000183496">
    <property type="component" value="Unassembled WGS sequence"/>
</dbReference>
<accession>A0AAJ4W3G6</accession>
<gene>
    <name evidence="1" type="ORF">SAMN04488089_105183</name>
</gene>
<dbReference type="AlphaFoldDB" id="A0AAJ4W3G6"/>
<proteinExistence type="predicted"/>
<comment type="caution">
    <text evidence="1">The sequence shown here is derived from an EMBL/GenBank/DDBJ whole genome shotgun (WGS) entry which is preliminary data.</text>
</comment>
<name>A0AAJ4W3G6_MYRPR</name>